<dbReference type="AlphaFoldDB" id="A0A5M6CTP0"/>
<gene>
    <name evidence="1" type="ORF">FYK55_27220</name>
</gene>
<sequence length="141" mass="16148">MNLKDQIYEARDILLSIFEQPKPTLGIDLDGCVDESPRFFSVLTHVWPGEVIVVTYRSDRAKAIADLEKNGIKFTDVVLVSSFDAKAEVIKERGINVYIDDQPEMLKNIPPDVSVMLFRNEGNFDFDDRKWMFSDQTGKMV</sequence>
<evidence type="ECO:0000313" key="2">
    <source>
        <dbReference type="Proteomes" id="UP000324479"/>
    </source>
</evidence>
<proteinExistence type="predicted"/>
<evidence type="ECO:0000313" key="1">
    <source>
        <dbReference type="EMBL" id="KAA5538581.1"/>
    </source>
</evidence>
<dbReference type="EMBL" id="VWOX01000029">
    <property type="protein sequence ID" value="KAA5538581.1"/>
    <property type="molecule type" value="Genomic_DNA"/>
</dbReference>
<keyword evidence="2" id="KW-1185">Reference proteome</keyword>
<accession>A0A5M6CTP0</accession>
<protein>
    <submittedName>
        <fullName evidence="1">Uncharacterized protein</fullName>
    </submittedName>
</protein>
<comment type="caution">
    <text evidence="1">The sequence shown here is derived from an EMBL/GenBank/DDBJ whole genome shotgun (WGS) entry which is preliminary data.</text>
</comment>
<name>A0A5M6CTP0_9BACT</name>
<dbReference type="RefSeq" id="WP_150079776.1">
    <property type="nucleotide sequence ID" value="NZ_VWOX01000029.1"/>
</dbReference>
<reference evidence="1 2" key="1">
    <citation type="submission" date="2019-08" db="EMBL/GenBank/DDBJ databases">
        <authorList>
            <person name="Dhanesh K."/>
            <person name="Kumar G."/>
            <person name="Sasikala C."/>
            <person name="Venkata Ramana C."/>
        </authorList>
    </citation>
    <scope>NUCLEOTIDE SEQUENCE [LARGE SCALE GENOMIC DNA]</scope>
    <source>
        <strain evidence="1 2">JC645</strain>
    </source>
</reference>
<dbReference type="Proteomes" id="UP000324479">
    <property type="component" value="Unassembled WGS sequence"/>
</dbReference>
<organism evidence="1 2">
    <name type="scientific">Roseiconus nitratireducens</name>
    <dbReference type="NCBI Taxonomy" id="2605748"/>
    <lineage>
        <taxon>Bacteria</taxon>
        <taxon>Pseudomonadati</taxon>
        <taxon>Planctomycetota</taxon>
        <taxon>Planctomycetia</taxon>
        <taxon>Pirellulales</taxon>
        <taxon>Pirellulaceae</taxon>
        <taxon>Roseiconus</taxon>
    </lineage>
</organism>